<dbReference type="RefSeq" id="WP_163288314.1">
    <property type="nucleotide sequence ID" value="NZ_JAAGWY010000001.1"/>
</dbReference>
<gene>
    <name evidence="2" type="ORF">G3T36_04670</name>
</gene>
<proteinExistence type="predicted"/>
<keyword evidence="1" id="KW-0472">Membrane</keyword>
<comment type="caution">
    <text evidence="2">The sequence shown here is derived from an EMBL/GenBank/DDBJ whole genome shotgun (WGS) entry which is preliminary data.</text>
</comment>
<feature type="transmembrane region" description="Helical" evidence="1">
    <location>
        <begin position="7"/>
        <end position="31"/>
    </location>
</feature>
<protein>
    <submittedName>
        <fullName evidence="2">Uncharacterized protein</fullName>
    </submittedName>
</protein>
<sequence>MNPKTRVSVLGWVAAALLNVGTLLFIVGLIVPHGDGPGATLLVAIALLVTGLAAAAAWLYASRSPRD</sequence>
<organism evidence="2 3">
    <name type="scientific">Leifsonia tongyongensis</name>
    <dbReference type="NCBI Taxonomy" id="1268043"/>
    <lineage>
        <taxon>Bacteria</taxon>
        <taxon>Bacillati</taxon>
        <taxon>Actinomycetota</taxon>
        <taxon>Actinomycetes</taxon>
        <taxon>Micrococcales</taxon>
        <taxon>Microbacteriaceae</taxon>
        <taxon>Leifsonia</taxon>
    </lineage>
</organism>
<dbReference type="AlphaFoldDB" id="A0A6L9XVX2"/>
<name>A0A6L9XVX2_9MICO</name>
<evidence type="ECO:0000256" key="1">
    <source>
        <dbReference type="SAM" id="Phobius"/>
    </source>
</evidence>
<feature type="transmembrane region" description="Helical" evidence="1">
    <location>
        <begin position="37"/>
        <end position="61"/>
    </location>
</feature>
<reference evidence="2 3" key="1">
    <citation type="journal article" date="2014" name="J. Microbiol.">
        <title>Diaminobutyricibacter tongyongensis gen. nov., sp. nov. and Homoserinibacter gongjuensis gen. nov., sp. nov. belong to the family Microbacteriaceae.</title>
        <authorList>
            <person name="Kim S.J."/>
            <person name="Ahn J.H."/>
            <person name="Weon H.Y."/>
            <person name="Hamada M."/>
            <person name="Suzuki K."/>
            <person name="Kwon S.W."/>
        </authorList>
    </citation>
    <scope>NUCLEOTIDE SEQUENCE [LARGE SCALE GENOMIC DNA]</scope>
    <source>
        <strain evidence="2 3">NBRC 108724</strain>
    </source>
</reference>
<accession>A0A6L9XVX2</accession>
<keyword evidence="1" id="KW-1133">Transmembrane helix</keyword>
<evidence type="ECO:0000313" key="3">
    <source>
        <dbReference type="Proteomes" id="UP000474967"/>
    </source>
</evidence>
<dbReference type="Proteomes" id="UP000474967">
    <property type="component" value="Unassembled WGS sequence"/>
</dbReference>
<keyword evidence="1" id="KW-0812">Transmembrane</keyword>
<evidence type="ECO:0000313" key="2">
    <source>
        <dbReference type="EMBL" id="NEN05158.1"/>
    </source>
</evidence>
<dbReference type="EMBL" id="JAAGWY010000001">
    <property type="protein sequence ID" value="NEN05158.1"/>
    <property type="molecule type" value="Genomic_DNA"/>
</dbReference>
<keyword evidence="3" id="KW-1185">Reference proteome</keyword>